<dbReference type="PANTHER" id="PTHR28511">
    <property type="entry name" value="ENDONUCLEASE V"/>
    <property type="match status" value="1"/>
</dbReference>
<keyword evidence="4 6" id="KW-0255">Endonuclease</keyword>
<keyword evidence="6" id="KW-0460">Magnesium</keyword>
<dbReference type="AlphaFoldDB" id="A0A6J4NIN6"/>
<comment type="function">
    <text evidence="6">DNA repair enzyme involved in the repair of deaminated bases. Selectively cleaves double-stranded DNA at the second phosphodiester bond 3' to a deoxyinosine leaving behind the intact lesion on the nicked DNA.</text>
</comment>
<evidence type="ECO:0000256" key="3">
    <source>
        <dbReference type="ARBA" id="ARBA00022722"/>
    </source>
</evidence>
<sequence length="215" mass="22560">MLLPVADAERRQRELAARVVVPTGPVPEPHTVAGLDVSYAVGSDRVAAAAVVVDAGSGTVLEEAVVDGVAAFPYVPGLLAFREVPLLTEVLDGLRTPVDLLLCDGHGIAHPRRCGLAAHLGVVRGLPAVGCAKNHFVGEHAEPGPRRGDRAPLRDGDRVLGEVLRTQDGVRPVHVSPGHLIGVAQAGDVVLGLCSRYRLPDPVRRADQLSRAALR</sequence>
<comment type="cofactor">
    <cofactor evidence="6">
        <name>Mg(2+)</name>
        <dbReference type="ChEBI" id="CHEBI:18420"/>
    </cofactor>
</comment>
<comment type="subcellular location">
    <subcellularLocation>
        <location evidence="1 6">Cytoplasm</location>
    </subcellularLocation>
</comment>
<dbReference type="EC" id="3.1.21.7" evidence="6"/>
<dbReference type="Gene3D" id="3.30.2170.10">
    <property type="entry name" value="archaeoglobus fulgidus dsm 4304 superfamily"/>
    <property type="match status" value="1"/>
</dbReference>
<feature type="binding site" evidence="6">
    <location>
        <position position="36"/>
    </location>
    <ligand>
        <name>Mg(2+)</name>
        <dbReference type="ChEBI" id="CHEBI:18420"/>
    </ligand>
</feature>
<evidence type="ECO:0000256" key="1">
    <source>
        <dbReference type="ARBA" id="ARBA00004496"/>
    </source>
</evidence>
<dbReference type="GO" id="GO:0016891">
    <property type="term" value="F:RNA endonuclease activity producing 5'-phosphomonoesters, hydrolytic mechanism"/>
    <property type="evidence" value="ECO:0007669"/>
    <property type="project" value="TreeGrafter"/>
</dbReference>
<organism evidence="7">
    <name type="scientific">uncultured Pseudonocardia sp</name>
    <dbReference type="NCBI Taxonomy" id="211455"/>
    <lineage>
        <taxon>Bacteria</taxon>
        <taxon>Bacillati</taxon>
        <taxon>Actinomycetota</taxon>
        <taxon>Actinomycetes</taxon>
        <taxon>Pseudonocardiales</taxon>
        <taxon>Pseudonocardiaceae</taxon>
        <taxon>Pseudonocardia</taxon>
        <taxon>environmental samples</taxon>
    </lineage>
</organism>
<dbReference type="CDD" id="cd06559">
    <property type="entry name" value="Endonuclease_V"/>
    <property type="match status" value="1"/>
</dbReference>
<dbReference type="PANTHER" id="PTHR28511:SF1">
    <property type="entry name" value="ENDONUCLEASE V"/>
    <property type="match status" value="1"/>
</dbReference>
<keyword evidence="3 6" id="KW-0540">Nuclease</keyword>
<comment type="catalytic activity">
    <reaction evidence="6">
        <text>Endonucleolytic cleavage at apurinic or apyrimidinic sites to products with a 5'-phosphate.</text>
        <dbReference type="EC" id="3.1.21.7"/>
    </reaction>
</comment>
<dbReference type="GO" id="GO:0003727">
    <property type="term" value="F:single-stranded RNA binding"/>
    <property type="evidence" value="ECO:0007669"/>
    <property type="project" value="TreeGrafter"/>
</dbReference>
<evidence type="ECO:0000256" key="6">
    <source>
        <dbReference type="HAMAP-Rule" id="MF_00801"/>
    </source>
</evidence>
<keyword evidence="2 6" id="KW-0963">Cytoplasm</keyword>
<dbReference type="Pfam" id="PF04493">
    <property type="entry name" value="Endonuclease_5"/>
    <property type="match status" value="1"/>
</dbReference>
<dbReference type="HAMAP" id="MF_00801">
    <property type="entry name" value="Endonuclease_5"/>
    <property type="match status" value="1"/>
</dbReference>
<dbReference type="InterPro" id="IPR007581">
    <property type="entry name" value="Endonuclease-V"/>
</dbReference>
<comment type="similarity">
    <text evidence="6">Belongs to the endonuclease V family.</text>
</comment>
<evidence type="ECO:0000256" key="4">
    <source>
        <dbReference type="ARBA" id="ARBA00022759"/>
    </source>
</evidence>
<dbReference type="GO" id="GO:0000287">
    <property type="term" value="F:magnesium ion binding"/>
    <property type="evidence" value="ECO:0007669"/>
    <property type="project" value="UniProtKB-UniRule"/>
</dbReference>
<protein>
    <recommendedName>
        <fullName evidence="6">Endonuclease V</fullName>
        <ecNumber evidence="6">3.1.21.7</ecNumber>
    </recommendedName>
    <alternativeName>
        <fullName evidence="6">Deoxyinosine 3'endonuclease</fullName>
    </alternativeName>
    <alternativeName>
        <fullName evidence="6">Deoxyribonuclease V</fullName>
        <shortName evidence="6">DNase V</shortName>
    </alternativeName>
</protein>
<keyword evidence="5 6" id="KW-0378">Hydrolase</keyword>
<gene>
    <name evidence="6" type="primary">nfi</name>
    <name evidence="7" type="ORF">AVDCRST_MAG66-781</name>
</gene>
<dbReference type="EMBL" id="CADCUS010000114">
    <property type="protein sequence ID" value="CAA9388826.1"/>
    <property type="molecule type" value="Genomic_DNA"/>
</dbReference>
<dbReference type="GO" id="GO:0006281">
    <property type="term" value="P:DNA repair"/>
    <property type="evidence" value="ECO:0007669"/>
    <property type="project" value="UniProtKB-UniRule"/>
</dbReference>
<evidence type="ECO:0000256" key="5">
    <source>
        <dbReference type="ARBA" id="ARBA00022801"/>
    </source>
</evidence>
<keyword evidence="6" id="KW-0234">DNA repair</keyword>
<proteinExistence type="inferred from homology"/>
<accession>A0A6J4NIN6</accession>
<dbReference type="GO" id="GO:0005737">
    <property type="term" value="C:cytoplasm"/>
    <property type="evidence" value="ECO:0007669"/>
    <property type="project" value="UniProtKB-SubCell"/>
</dbReference>
<dbReference type="GO" id="GO:0043737">
    <property type="term" value="F:deoxyribonuclease V activity"/>
    <property type="evidence" value="ECO:0007669"/>
    <property type="project" value="UniProtKB-UniRule"/>
</dbReference>
<evidence type="ECO:0000313" key="7">
    <source>
        <dbReference type="EMBL" id="CAA9388826.1"/>
    </source>
</evidence>
<feature type="binding site" evidence="6">
    <location>
        <position position="104"/>
    </location>
    <ligand>
        <name>Mg(2+)</name>
        <dbReference type="ChEBI" id="CHEBI:18420"/>
    </ligand>
</feature>
<feature type="site" description="Interaction with target DNA" evidence="6">
    <location>
        <position position="74"/>
    </location>
</feature>
<name>A0A6J4NIN6_9PSEU</name>
<reference evidence="7" key="1">
    <citation type="submission" date="2020-02" db="EMBL/GenBank/DDBJ databases">
        <authorList>
            <person name="Meier V. D."/>
        </authorList>
    </citation>
    <scope>NUCLEOTIDE SEQUENCE</scope>
    <source>
        <strain evidence="7">AVDCRST_MAG66</strain>
    </source>
</reference>
<evidence type="ECO:0000256" key="2">
    <source>
        <dbReference type="ARBA" id="ARBA00022490"/>
    </source>
</evidence>
<keyword evidence="6" id="KW-0479">Metal-binding</keyword>
<keyword evidence="6" id="KW-0227">DNA damage</keyword>